<dbReference type="EMBL" id="CP106982">
    <property type="protein sequence ID" value="UYF95889.1"/>
    <property type="molecule type" value="Genomic_DNA"/>
</dbReference>
<feature type="transmembrane region" description="Helical" evidence="2">
    <location>
        <begin position="21"/>
        <end position="45"/>
    </location>
</feature>
<sequence>MGTPIRQVYNPSLVPRALREVEGGVAAIAAGICVIAAVGVGVLSASAVTGIGAGLAVAAGLSFMLGSLAPTGAAPAGARREPDRAGPSLFRNRPDGAAAPASRRTAVTAFRPHHVSGGRLEGYSHV</sequence>
<keyword evidence="2" id="KW-0472">Membrane</keyword>
<keyword evidence="2" id="KW-0812">Transmembrane</keyword>
<keyword evidence="2" id="KW-1133">Transmembrane helix</keyword>
<reference evidence="4" key="3">
    <citation type="submission" date="2022-09" db="EMBL/GenBank/DDBJ databases">
        <title>The genome sequence of Rhodococcus aetherivorans N1.</title>
        <authorList>
            <person name="Jiang W."/>
        </authorList>
    </citation>
    <scope>NUCLEOTIDE SEQUENCE</scope>
    <source>
        <strain evidence="4">N1</strain>
    </source>
</reference>
<dbReference type="GeneID" id="83620566"/>
<evidence type="ECO:0000256" key="2">
    <source>
        <dbReference type="SAM" id="Phobius"/>
    </source>
</evidence>
<evidence type="ECO:0000313" key="4">
    <source>
        <dbReference type="EMBL" id="UYF95889.1"/>
    </source>
</evidence>
<keyword evidence="5" id="KW-1185">Reference proteome</keyword>
<organism evidence="4 6">
    <name type="scientific">Rhodococcus aetherivorans</name>
    <dbReference type="NCBI Taxonomy" id="191292"/>
    <lineage>
        <taxon>Bacteria</taxon>
        <taxon>Bacillati</taxon>
        <taxon>Actinomycetota</taxon>
        <taxon>Actinomycetes</taxon>
        <taxon>Mycobacteriales</taxon>
        <taxon>Nocardiaceae</taxon>
        <taxon>Rhodococcus</taxon>
    </lineage>
</organism>
<dbReference type="AlphaFoldDB" id="A0A059MLD3"/>
<reference evidence="3" key="2">
    <citation type="submission" date="2019-10" db="EMBL/GenBank/DDBJ databases">
        <title>Draft genome sequence of Rhodococcus aetherivorans JCM 14343.</title>
        <authorList>
            <person name="Inoue D."/>
            <person name="Nakazawa M."/>
            <person name="Yamamoto N."/>
            <person name="Sei K."/>
            <person name="Ike M."/>
        </authorList>
    </citation>
    <scope>NUCLEOTIDE SEQUENCE</scope>
    <source>
        <strain evidence="3">JCM 14343</strain>
    </source>
</reference>
<dbReference type="KEGG" id="rav:AAT18_19645"/>
<evidence type="ECO:0000313" key="5">
    <source>
        <dbReference type="Proteomes" id="UP000325466"/>
    </source>
</evidence>
<gene>
    <name evidence="4" type="ORF">OCS65_09075</name>
    <name evidence="3" type="ORF">RAJCM14343_5603</name>
</gene>
<accession>N1MDT6</accession>
<reference evidence="3 5" key="1">
    <citation type="journal article" date="2018" name="Biodegradation">
        <title>1,4-Dioxane degradation characteristics of Rhodococcus aetherivorans JCM 14343.</title>
        <authorList>
            <person name="Inoue D."/>
            <person name="Tsunoda T."/>
            <person name="Yamamoto N."/>
            <person name="Ike M."/>
            <person name="Sei K."/>
        </authorList>
    </citation>
    <scope>NUCLEOTIDE SEQUENCE [LARGE SCALE GENOMIC DNA]</scope>
    <source>
        <strain evidence="3 5">JCM 14343</strain>
    </source>
</reference>
<evidence type="ECO:0000313" key="6">
    <source>
        <dbReference type="Proteomes" id="UP001163947"/>
    </source>
</evidence>
<feature type="transmembrane region" description="Helical" evidence="2">
    <location>
        <begin position="51"/>
        <end position="74"/>
    </location>
</feature>
<protein>
    <submittedName>
        <fullName evidence="4">Uncharacterized protein</fullName>
    </submittedName>
</protein>
<proteinExistence type="predicted"/>
<feature type="region of interest" description="Disordered" evidence="1">
    <location>
        <begin position="72"/>
        <end position="104"/>
    </location>
</feature>
<dbReference type="Proteomes" id="UP001163947">
    <property type="component" value="Chromosome"/>
</dbReference>
<evidence type="ECO:0000256" key="1">
    <source>
        <dbReference type="SAM" id="MobiDB-lite"/>
    </source>
</evidence>
<evidence type="ECO:0000313" key="3">
    <source>
        <dbReference type="EMBL" id="GES40320.1"/>
    </source>
</evidence>
<name>A0A059MLD3_9NOCA</name>
<dbReference type="RefSeq" id="WP_006946487.1">
    <property type="nucleotide sequence ID" value="NZ_BAAAYP010000009.1"/>
</dbReference>
<accession>A0A059MLD3</accession>
<accession>A0A0F6VKY8</accession>
<dbReference type="Proteomes" id="UP000325466">
    <property type="component" value="Unassembled WGS sequence"/>
</dbReference>
<dbReference type="EMBL" id="BLAH01000197">
    <property type="protein sequence ID" value="GES40320.1"/>
    <property type="molecule type" value="Genomic_DNA"/>
</dbReference>